<accession>A0A6A4WJY9</accession>
<comment type="similarity">
    <text evidence="1">Belongs to the peptidase C69 family. Secernin subfamily.</text>
</comment>
<dbReference type="Proteomes" id="UP000440578">
    <property type="component" value="Unassembled WGS sequence"/>
</dbReference>
<dbReference type="InterPro" id="IPR005322">
    <property type="entry name" value="Peptidase_C69"/>
</dbReference>
<proteinExistence type="inferred from homology"/>
<name>A0A6A4WJY9_AMPAM</name>
<dbReference type="PANTHER" id="PTHR12994">
    <property type="entry name" value="SECERNIN"/>
    <property type="match status" value="1"/>
</dbReference>
<keyword evidence="3" id="KW-1185">Reference proteome</keyword>
<dbReference type="GO" id="GO:0006508">
    <property type="term" value="P:proteolysis"/>
    <property type="evidence" value="ECO:0007669"/>
    <property type="project" value="InterPro"/>
</dbReference>
<dbReference type="OrthoDB" id="5175656at2759"/>
<evidence type="ECO:0000313" key="3">
    <source>
        <dbReference type="Proteomes" id="UP000440578"/>
    </source>
</evidence>
<dbReference type="Pfam" id="PF03577">
    <property type="entry name" value="Peptidase_C69"/>
    <property type="match status" value="1"/>
</dbReference>
<dbReference type="EMBL" id="VIIS01001078">
    <property type="protein sequence ID" value="KAF0302241.1"/>
    <property type="molecule type" value="Genomic_DNA"/>
</dbReference>
<sequence>MADSLVSCDTFVALPPATNRGFIVFGKNSDRPQGEVQEVLHFPAATHEAGSKVQCTYIEIDQAASTHAVVLSRPAWMWGAEMGANEHGLCVGNEAVWTRLQSDDDKTEKLLGMDLVRLALERAATAREGCEVIAALLAAHGQGGPCSDTDTSLVYHNSFLLADRAEAWVLETAGHLWAAKRITAGVANISNCLTIDTEMDLQHPDLQSEAKSRGLWDGTGEFSFKKVFAMDGEWEGCSRLTEGRKLMEKLAADGKFDVESMLTVLRDEPSGICRPYDDSFHTAASQVSVLPPADSARPACHWFTGTPDPQRSVFKPFVFVDGARVSPHIQSPEIENDPAKTVPRFQRPVDRAHRLYRLHAAALRARPERHDEVRVLEQRCVPELDQFLEQYTADKAGELCDLFKDCIESELQFYK</sequence>
<dbReference type="AlphaFoldDB" id="A0A6A4WJY9"/>
<dbReference type="GO" id="GO:0070004">
    <property type="term" value="F:cysteine-type exopeptidase activity"/>
    <property type="evidence" value="ECO:0007669"/>
    <property type="project" value="InterPro"/>
</dbReference>
<protein>
    <submittedName>
        <fullName evidence="2">Secernin-2</fullName>
    </submittedName>
</protein>
<organism evidence="2 3">
    <name type="scientific">Amphibalanus amphitrite</name>
    <name type="common">Striped barnacle</name>
    <name type="synonym">Balanus amphitrite</name>
    <dbReference type="NCBI Taxonomy" id="1232801"/>
    <lineage>
        <taxon>Eukaryota</taxon>
        <taxon>Metazoa</taxon>
        <taxon>Ecdysozoa</taxon>
        <taxon>Arthropoda</taxon>
        <taxon>Crustacea</taxon>
        <taxon>Multicrustacea</taxon>
        <taxon>Cirripedia</taxon>
        <taxon>Thoracica</taxon>
        <taxon>Thoracicalcarea</taxon>
        <taxon>Balanomorpha</taxon>
        <taxon>Balanoidea</taxon>
        <taxon>Balanidae</taxon>
        <taxon>Amphibalaninae</taxon>
        <taxon>Amphibalanus</taxon>
    </lineage>
</organism>
<dbReference type="GO" id="GO:0016805">
    <property type="term" value="F:dipeptidase activity"/>
    <property type="evidence" value="ECO:0007669"/>
    <property type="project" value="InterPro"/>
</dbReference>
<comment type="caution">
    <text evidence="2">The sequence shown here is derived from an EMBL/GenBank/DDBJ whole genome shotgun (WGS) entry which is preliminary data.</text>
</comment>
<dbReference type="PANTHER" id="PTHR12994:SF17">
    <property type="entry name" value="LD30995P"/>
    <property type="match status" value="1"/>
</dbReference>
<reference evidence="2 3" key="1">
    <citation type="submission" date="2019-07" db="EMBL/GenBank/DDBJ databases">
        <title>Draft genome assembly of a fouling barnacle, Amphibalanus amphitrite (Darwin, 1854): The first reference genome for Thecostraca.</title>
        <authorList>
            <person name="Kim W."/>
        </authorList>
    </citation>
    <scope>NUCLEOTIDE SEQUENCE [LARGE SCALE GENOMIC DNA]</scope>
    <source>
        <strain evidence="2">SNU_AA5</strain>
        <tissue evidence="2">Soma without cirri and trophi</tissue>
    </source>
</reference>
<evidence type="ECO:0000256" key="1">
    <source>
        <dbReference type="ARBA" id="ARBA00005705"/>
    </source>
</evidence>
<dbReference type="Gene3D" id="3.60.60.10">
    <property type="entry name" value="Penicillin V Acylase, Chain A"/>
    <property type="match status" value="1"/>
</dbReference>
<evidence type="ECO:0000313" key="2">
    <source>
        <dbReference type="EMBL" id="KAF0302241.1"/>
    </source>
</evidence>
<gene>
    <name evidence="2" type="primary">scrn2_0</name>
    <name evidence="2" type="ORF">FJT64_025657</name>
</gene>
<dbReference type="FunFam" id="3.60.60.10:FF:000001">
    <property type="entry name" value="Secernin 1"/>
    <property type="match status" value="1"/>
</dbReference>